<dbReference type="GO" id="GO:0007005">
    <property type="term" value="P:mitochondrion organization"/>
    <property type="evidence" value="ECO:0007669"/>
    <property type="project" value="InterPro"/>
</dbReference>
<dbReference type="OMA" id="GCAVGHT"/>
<evidence type="ECO:0000313" key="3">
    <source>
        <dbReference type="Proteomes" id="UP000694388"/>
    </source>
</evidence>
<reference evidence="2" key="2">
    <citation type="submission" date="2025-09" db="UniProtKB">
        <authorList>
            <consortium name="Ensembl"/>
        </authorList>
    </citation>
    <scope>IDENTIFICATION</scope>
</reference>
<dbReference type="PANTHER" id="PTHR13523">
    <property type="entry name" value="COILED-COIL-HELIX-COILED-COIL-HELIX DOMAIN CONTAINING 2/NUR77"/>
    <property type="match status" value="1"/>
</dbReference>
<dbReference type="Ensembl" id="ENSEBUT00000000432.1">
    <property type="protein sequence ID" value="ENSEBUP00000000142.1"/>
    <property type="gene ID" value="ENSEBUG00000000365.1"/>
</dbReference>
<dbReference type="GeneTree" id="ENSGT00440000038159"/>
<dbReference type="Proteomes" id="UP000694388">
    <property type="component" value="Unplaced"/>
</dbReference>
<reference evidence="2" key="1">
    <citation type="submission" date="2025-08" db="UniProtKB">
        <authorList>
            <consortium name="Ensembl"/>
        </authorList>
    </citation>
    <scope>IDENTIFICATION</scope>
</reference>
<dbReference type="GO" id="GO:0005739">
    <property type="term" value="C:mitochondrion"/>
    <property type="evidence" value="ECO:0007669"/>
    <property type="project" value="TreeGrafter"/>
</dbReference>
<protein>
    <submittedName>
        <fullName evidence="2">Coiled-coil-helix-coiled-coil-helix domain containing 2</fullName>
    </submittedName>
</protein>
<keyword evidence="3" id="KW-1185">Reference proteome</keyword>
<evidence type="ECO:0000256" key="1">
    <source>
        <dbReference type="SAM" id="MobiDB-lite"/>
    </source>
</evidence>
<dbReference type="InterPro" id="IPR009069">
    <property type="entry name" value="Cys_alpha_HP_mot_SF"/>
</dbReference>
<dbReference type="GO" id="GO:0005634">
    <property type="term" value="C:nucleus"/>
    <property type="evidence" value="ECO:0007669"/>
    <property type="project" value="TreeGrafter"/>
</dbReference>
<accession>A0A8C4N318</accession>
<feature type="compositionally biased region" description="Polar residues" evidence="1">
    <location>
        <begin position="84"/>
        <end position="98"/>
    </location>
</feature>
<organism evidence="2 3">
    <name type="scientific">Eptatretus burgeri</name>
    <name type="common">Inshore hagfish</name>
    <dbReference type="NCBI Taxonomy" id="7764"/>
    <lineage>
        <taxon>Eukaryota</taxon>
        <taxon>Metazoa</taxon>
        <taxon>Chordata</taxon>
        <taxon>Craniata</taxon>
        <taxon>Vertebrata</taxon>
        <taxon>Cyclostomata</taxon>
        <taxon>Myxini</taxon>
        <taxon>Myxiniformes</taxon>
        <taxon>Myxinidae</taxon>
        <taxon>Eptatretinae</taxon>
        <taxon>Eptatretus</taxon>
    </lineage>
</organism>
<evidence type="ECO:0000313" key="2">
    <source>
        <dbReference type="Ensembl" id="ENSEBUP00000000142.1"/>
    </source>
</evidence>
<sequence length="145" mass="15357">MLMELYCCFLNSRAPPRPAPAAHPPARVPPQPTAVAPTTASRPPGLMAQMASTAAGVAVGSTVGHVVGHALTGGLEGSEKQPDVTYQETPSEMATNPSTMPCQLEVRQFLECAQQQHDLGLCEGFNEALRQCKQAWLSSREGSSK</sequence>
<feature type="region of interest" description="Disordered" evidence="1">
    <location>
        <begin position="72"/>
        <end position="98"/>
    </location>
</feature>
<feature type="region of interest" description="Disordered" evidence="1">
    <location>
        <begin position="17"/>
        <end position="42"/>
    </location>
</feature>
<dbReference type="PROSITE" id="PS51808">
    <property type="entry name" value="CHCH"/>
    <property type="match status" value="1"/>
</dbReference>
<dbReference type="SUPFAM" id="SSF47072">
    <property type="entry name" value="Cysteine alpha-hairpin motif"/>
    <property type="match status" value="1"/>
</dbReference>
<proteinExistence type="predicted"/>
<feature type="compositionally biased region" description="Pro residues" evidence="1">
    <location>
        <begin position="17"/>
        <end position="32"/>
    </location>
</feature>
<dbReference type="InterPro" id="IPR055304">
    <property type="entry name" value="CHCHD2/10-like"/>
</dbReference>
<name>A0A8C4N318_EPTBU</name>
<dbReference type="PANTHER" id="PTHR13523:SF2">
    <property type="entry name" value="COILED-COIL-HELIX-COILED-COIL-HELIX DOMAIN CONTAINING 2, ISOFORM A-RELATED"/>
    <property type="match status" value="1"/>
</dbReference>
<dbReference type="AlphaFoldDB" id="A0A8C4N318"/>